<dbReference type="Proteomes" id="UP000030764">
    <property type="component" value="Unassembled WGS sequence"/>
</dbReference>
<organism evidence="3 5">
    <name type="scientific">Trichuris suis</name>
    <name type="common">pig whipworm</name>
    <dbReference type="NCBI Taxonomy" id="68888"/>
    <lineage>
        <taxon>Eukaryota</taxon>
        <taxon>Metazoa</taxon>
        <taxon>Ecdysozoa</taxon>
        <taxon>Nematoda</taxon>
        <taxon>Enoplea</taxon>
        <taxon>Dorylaimia</taxon>
        <taxon>Trichinellida</taxon>
        <taxon>Trichuridae</taxon>
        <taxon>Trichuris</taxon>
    </lineage>
</organism>
<name>A0A085LYI9_9BILA</name>
<evidence type="ECO:0000313" key="5">
    <source>
        <dbReference type="Proteomes" id="UP000030764"/>
    </source>
</evidence>
<dbReference type="Proteomes" id="UP000030758">
    <property type="component" value="Unassembled WGS sequence"/>
</dbReference>
<feature type="signal peptide" evidence="2">
    <location>
        <begin position="1"/>
        <end position="24"/>
    </location>
</feature>
<feature type="region of interest" description="Disordered" evidence="1">
    <location>
        <begin position="37"/>
        <end position="77"/>
    </location>
</feature>
<sequence>MKLAINITLLFALAIAIAMVGVDAGGQRDTLEVMEQNQERVVEKRHAHHSPTAGRVPRVPPPPPQRGHQQPPHGHRG</sequence>
<gene>
    <name evidence="3" type="ORF">M513_09128</name>
    <name evidence="4" type="ORF">M514_09128</name>
</gene>
<evidence type="ECO:0000313" key="4">
    <source>
        <dbReference type="EMBL" id="KFD64766.1"/>
    </source>
</evidence>
<keyword evidence="5" id="KW-1185">Reference proteome</keyword>
<protein>
    <submittedName>
        <fullName evidence="3">Uncharacterized protein</fullName>
    </submittedName>
</protein>
<dbReference type="EMBL" id="KL363260">
    <property type="protein sequence ID" value="KFD50035.1"/>
    <property type="molecule type" value="Genomic_DNA"/>
</dbReference>
<reference evidence="3 5" key="1">
    <citation type="journal article" date="2014" name="Nat. Genet.">
        <title>Genome and transcriptome of the porcine whipworm Trichuris suis.</title>
        <authorList>
            <person name="Jex A.R."/>
            <person name="Nejsum P."/>
            <person name="Schwarz E.M."/>
            <person name="Hu L."/>
            <person name="Young N.D."/>
            <person name="Hall R.S."/>
            <person name="Korhonen P.K."/>
            <person name="Liao S."/>
            <person name="Thamsborg S."/>
            <person name="Xia J."/>
            <person name="Xu P."/>
            <person name="Wang S."/>
            <person name="Scheerlinck J.P."/>
            <person name="Hofmann A."/>
            <person name="Sternberg P.W."/>
            <person name="Wang J."/>
            <person name="Gasser R.B."/>
        </authorList>
    </citation>
    <scope>NUCLEOTIDE SEQUENCE [LARGE SCALE GENOMIC DNA]</scope>
    <source>
        <strain evidence="4">DCEP-RM93F</strain>
        <strain evidence="3">DCEP-RM93M</strain>
    </source>
</reference>
<proteinExistence type="predicted"/>
<dbReference type="AlphaFoldDB" id="A0A085LYI9"/>
<evidence type="ECO:0000256" key="2">
    <source>
        <dbReference type="SAM" id="SignalP"/>
    </source>
</evidence>
<feature type="chain" id="PRO_5009376447" evidence="2">
    <location>
        <begin position="25"/>
        <end position="77"/>
    </location>
</feature>
<keyword evidence="2" id="KW-0732">Signal</keyword>
<feature type="compositionally biased region" description="Low complexity" evidence="1">
    <location>
        <begin position="66"/>
        <end position="77"/>
    </location>
</feature>
<evidence type="ECO:0000256" key="1">
    <source>
        <dbReference type="SAM" id="MobiDB-lite"/>
    </source>
</evidence>
<accession>A0A085LYI9</accession>
<evidence type="ECO:0000313" key="3">
    <source>
        <dbReference type="EMBL" id="KFD50035.1"/>
    </source>
</evidence>
<dbReference type="EMBL" id="KL367551">
    <property type="protein sequence ID" value="KFD64766.1"/>
    <property type="molecule type" value="Genomic_DNA"/>
</dbReference>